<dbReference type="Gene3D" id="2.30.110.10">
    <property type="entry name" value="Electron Transport, Fmn-binding Protein, Chain A"/>
    <property type="match status" value="1"/>
</dbReference>
<dbReference type="EMBL" id="LZLS01000023">
    <property type="protein sequence ID" value="OBK30726.1"/>
    <property type="molecule type" value="Genomic_DNA"/>
</dbReference>
<keyword evidence="2" id="KW-0560">Oxidoreductase</keyword>
<dbReference type="OrthoDB" id="8225825at2"/>
<evidence type="ECO:0000256" key="3">
    <source>
        <dbReference type="ARBA" id="ARBA00049106"/>
    </source>
</evidence>
<dbReference type="GO" id="GO:0005886">
    <property type="term" value="C:plasma membrane"/>
    <property type="evidence" value="ECO:0007669"/>
    <property type="project" value="TreeGrafter"/>
</dbReference>
<sequence>MSKFSLPEEAPEGLASPVTAKVMKYSAKAHVAVFKLTNGRIGNKWRIGAGFANPVPTLLLEHRGRKSGRQFTTPLLYLRDGENLVIVASQGGHPKNPQWYHNLVANPQTRVHVKGQRNLEVCARVASPEERATLWPRLVELYADFAKYQKWTDREIPVIILSPR</sequence>
<dbReference type="PANTHER" id="PTHR39428:SF3">
    <property type="entry name" value="DEAZAFLAVIN-DEPENDENT NITROREDUCTASE"/>
    <property type="match status" value="1"/>
</dbReference>
<dbReference type="GO" id="GO:0070967">
    <property type="term" value="F:coenzyme F420 binding"/>
    <property type="evidence" value="ECO:0007669"/>
    <property type="project" value="TreeGrafter"/>
</dbReference>
<evidence type="ECO:0000256" key="2">
    <source>
        <dbReference type="ARBA" id="ARBA00023002"/>
    </source>
</evidence>
<evidence type="ECO:0000256" key="1">
    <source>
        <dbReference type="ARBA" id="ARBA00008710"/>
    </source>
</evidence>
<dbReference type="NCBIfam" id="TIGR00026">
    <property type="entry name" value="hi_GC_TIGR00026"/>
    <property type="match status" value="1"/>
</dbReference>
<comment type="catalytic activity">
    <reaction evidence="3">
        <text>oxidized coenzyme F420-(gamma-L-Glu)(n) + a quinol + H(+) = reduced coenzyme F420-(gamma-L-Glu)(n) + a quinone</text>
        <dbReference type="Rhea" id="RHEA:39663"/>
        <dbReference type="Rhea" id="RHEA-COMP:12939"/>
        <dbReference type="Rhea" id="RHEA-COMP:14378"/>
        <dbReference type="ChEBI" id="CHEBI:15378"/>
        <dbReference type="ChEBI" id="CHEBI:24646"/>
        <dbReference type="ChEBI" id="CHEBI:132124"/>
        <dbReference type="ChEBI" id="CHEBI:133980"/>
        <dbReference type="ChEBI" id="CHEBI:139511"/>
    </reaction>
</comment>
<dbReference type="InterPro" id="IPR012349">
    <property type="entry name" value="Split_barrel_FMN-bd"/>
</dbReference>
<accession>A0A1A3P988</accession>
<dbReference type="GO" id="GO:0016491">
    <property type="term" value="F:oxidoreductase activity"/>
    <property type="evidence" value="ECO:0007669"/>
    <property type="project" value="UniProtKB-KW"/>
</dbReference>
<dbReference type="InterPro" id="IPR004378">
    <property type="entry name" value="F420H2_quin_Rdtase"/>
</dbReference>
<evidence type="ECO:0000313" key="4">
    <source>
        <dbReference type="EMBL" id="OBK30726.1"/>
    </source>
</evidence>
<proteinExistence type="inferred from homology"/>
<evidence type="ECO:0000313" key="5">
    <source>
        <dbReference type="Proteomes" id="UP000093928"/>
    </source>
</evidence>
<comment type="similarity">
    <text evidence="1">Belongs to the F420H(2)-dependent quinone reductase family.</text>
</comment>
<name>A0A1A3P988_MYCAS</name>
<reference evidence="4 5" key="1">
    <citation type="submission" date="2016-06" db="EMBL/GenBank/DDBJ databases">
        <authorList>
            <person name="Kjaerup R.B."/>
            <person name="Dalgaard T.S."/>
            <person name="Juul-Madsen H.R."/>
        </authorList>
    </citation>
    <scope>NUCLEOTIDE SEQUENCE [LARGE SCALE GENOMIC DNA]</scope>
    <source>
        <strain evidence="4 5">1165133.8</strain>
    </source>
</reference>
<dbReference type="AlphaFoldDB" id="A0A1A3P988"/>
<dbReference type="PANTHER" id="PTHR39428">
    <property type="entry name" value="F420H(2)-DEPENDENT QUINONE REDUCTASE RV1261C"/>
    <property type="match status" value="1"/>
</dbReference>
<dbReference type="RefSeq" id="WP_065142578.1">
    <property type="nucleotide sequence ID" value="NZ_LZLS01000023.1"/>
</dbReference>
<organism evidence="4 5">
    <name type="scientific">Mycobacterium asiaticum</name>
    <dbReference type="NCBI Taxonomy" id="1790"/>
    <lineage>
        <taxon>Bacteria</taxon>
        <taxon>Bacillati</taxon>
        <taxon>Actinomycetota</taxon>
        <taxon>Actinomycetes</taxon>
        <taxon>Mycobacteriales</taxon>
        <taxon>Mycobacteriaceae</taxon>
        <taxon>Mycobacterium</taxon>
    </lineage>
</organism>
<dbReference type="Pfam" id="PF04075">
    <property type="entry name" value="F420H2_quin_red"/>
    <property type="match status" value="1"/>
</dbReference>
<comment type="caution">
    <text evidence="4">The sequence shown here is derived from an EMBL/GenBank/DDBJ whole genome shotgun (WGS) entry which is preliminary data.</text>
</comment>
<gene>
    <name evidence="4" type="ORF">A5634_15730</name>
</gene>
<protein>
    <submittedName>
        <fullName evidence="4">Nitroreductase</fullName>
    </submittedName>
</protein>
<dbReference type="Proteomes" id="UP000093928">
    <property type="component" value="Unassembled WGS sequence"/>
</dbReference>